<evidence type="ECO:0000313" key="2">
    <source>
        <dbReference type="Proteomes" id="UP000054776"/>
    </source>
</evidence>
<gene>
    <name evidence="1" type="ORF">T01_12870</name>
</gene>
<organism evidence="1 2">
    <name type="scientific">Trichinella spiralis</name>
    <name type="common">Trichina worm</name>
    <dbReference type="NCBI Taxonomy" id="6334"/>
    <lineage>
        <taxon>Eukaryota</taxon>
        <taxon>Metazoa</taxon>
        <taxon>Ecdysozoa</taxon>
        <taxon>Nematoda</taxon>
        <taxon>Enoplea</taxon>
        <taxon>Dorylaimia</taxon>
        <taxon>Trichinellida</taxon>
        <taxon>Trichinellidae</taxon>
        <taxon>Trichinella</taxon>
    </lineage>
</organism>
<feature type="non-terminal residue" evidence="1">
    <location>
        <position position="54"/>
    </location>
</feature>
<dbReference type="AlphaFoldDB" id="A0A0V1AT30"/>
<evidence type="ECO:0000313" key="1">
    <source>
        <dbReference type="EMBL" id="KRY27395.1"/>
    </source>
</evidence>
<dbReference type="Proteomes" id="UP000054776">
    <property type="component" value="Unassembled WGS sequence"/>
</dbReference>
<protein>
    <submittedName>
        <fullName evidence="1">Uncharacterized protein</fullName>
    </submittedName>
</protein>
<proteinExistence type="predicted"/>
<keyword evidence="2" id="KW-1185">Reference proteome</keyword>
<dbReference type="InParanoid" id="A0A0V1AT30"/>
<feature type="non-terminal residue" evidence="1">
    <location>
        <position position="1"/>
    </location>
</feature>
<accession>A0A0V1AT30</accession>
<comment type="caution">
    <text evidence="1">The sequence shown here is derived from an EMBL/GenBank/DDBJ whole genome shotgun (WGS) entry which is preliminary data.</text>
</comment>
<dbReference type="EMBL" id="JYDH01000258">
    <property type="protein sequence ID" value="KRY27395.1"/>
    <property type="molecule type" value="Genomic_DNA"/>
</dbReference>
<name>A0A0V1AT30_TRISP</name>
<sequence length="54" mass="6774">LRLTRNGSRITEILDRKRNHHYNERNISLFWESRFFFIFRPFGINFEKLFRGNL</sequence>
<reference evidence="1 2" key="1">
    <citation type="submission" date="2015-01" db="EMBL/GenBank/DDBJ databases">
        <title>Evolution of Trichinella species and genotypes.</title>
        <authorList>
            <person name="Korhonen P.K."/>
            <person name="Edoardo P."/>
            <person name="Giuseppe L.R."/>
            <person name="Gasser R.B."/>
        </authorList>
    </citation>
    <scope>NUCLEOTIDE SEQUENCE [LARGE SCALE GENOMIC DNA]</scope>
    <source>
        <strain evidence="1">ISS3</strain>
    </source>
</reference>